<dbReference type="STRING" id="202951.GCA_001485025_01499"/>
<dbReference type="AlphaFoldDB" id="A0A4Q7ARR1"/>
<dbReference type="Gene3D" id="3.10.620.30">
    <property type="match status" value="1"/>
</dbReference>
<feature type="transmembrane region" description="Helical" evidence="1">
    <location>
        <begin position="54"/>
        <end position="71"/>
    </location>
</feature>
<protein>
    <submittedName>
        <fullName evidence="3">DUF3488 domain-containing protein</fullName>
    </submittedName>
</protein>
<evidence type="ECO:0000313" key="3">
    <source>
        <dbReference type="EMBL" id="RZG64198.1"/>
    </source>
</evidence>
<reference evidence="3 4" key="1">
    <citation type="submission" date="2019-02" db="EMBL/GenBank/DDBJ databases">
        <title>The Batch Genome Submission of Acinetobacter spp. strains.</title>
        <authorList>
            <person name="Qin J."/>
            <person name="Hu Y."/>
            <person name="Ye H."/>
            <person name="Wei L."/>
            <person name="Feng Y."/>
            <person name="Zong Z."/>
        </authorList>
    </citation>
    <scope>NUCLEOTIDE SEQUENCE [LARGE SCALE GENOMIC DNA]</scope>
    <source>
        <strain evidence="3 4">WCHABo060081</strain>
    </source>
</reference>
<dbReference type="EMBL" id="SGSU01000026">
    <property type="protein sequence ID" value="RZG64198.1"/>
    <property type="molecule type" value="Genomic_DNA"/>
</dbReference>
<evidence type="ECO:0000256" key="1">
    <source>
        <dbReference type="SAM" id="Phobius"/>
    </source>
</evidence>
<sequence>MIAYSVRISILISLALLLSAQMLYIPAPLTAVLGIVWIYLFYAAINKKPPIKKIWTLLLTLTALSSIYFSYQTFVGIEPGVSVLTTFLFAKALETKTRRDAVILFNFALFVSASSFLFSQSFAMAAVVLLSLMSNFKGLYRLQTSAFEAGQKASLQNLKQDLSHVGKFITYALPFFVLLFMFFPRLPPLWHISIPQNRAVTGISDSMSPGDIAQLSQSSALAFRVVADLSRLPARSELYWRALVLDEYDGQRWTSSYSNQQLIEPSDIQHKKAGSKKKHQDKAGQFEYRYLASDPLVNWIMGLEKSIPLESQYQLGQDWRITPQRQNIKNDPIQLMWIGAADLHIENEIQRQWLNKRNTQIAEHYDVKAQQLAKQLYEESGYNPERYIQHVLTWYKLNGFAYTLNPGFLGKNRVDDFLFGTRKGFCEHYASSFVMLMRYAGIPARVVTGYQGGQPAPDGKSWEVRQLDAHAWTEVWINDRWQRFDPTAIIAPNRIDIGMQSYMEEDQSIYNGAHSELSYRQYAMLTKLRIWSDYASYQWQSKVVGYNAESQRNWFQKIGLNSIYSGVISLIVATLCLILLYFTYIYWQVKRNKPELERAIGQFNSKLPLALRKQNAETFSLWMSRLSRLASSDEQVHFQRLRQKIEQYRYMQHGRRNVELKEIKRLLKSCANALKKL</sequence>
<dbReference type="Pfam" id="PF11992">
    <property type="entry name" value="TgpA_N"/>
    <property type="match status" value="1"/>
</dbReference>
<keyword evidence="1" id="KW-0472">Membrane</keyword>
<proteinExistence type="predicted"/>
<dbReference type="Pfam" id="PF01841">
    <property type="entry name" value="Transglut_core"/>
    <property type="match status" value="1"/>
</dbReference>
<keyword evidence="1" id="KW-1133">Transmembrane helix</keyword>
<organism evidence="3 4">
    <name type="scientific">Acinetobacter bouvetii</name>
    <dbReference type="NCBI Taxonomy" id="202951"/>
    <lineage>
        <taxon>Bacteria</taxon>
        <taxon>Pseudomonadati</taxon>
        <taxon>Pseudomonadota</taxon>
        <taxon>Gammaproteobacteria</taxon>
        <taxon>Moraxellales</taxon>
        <taxon>Moraxellaceae</taxon>
        <taxon>Acinetobacter</taxon>
    </lineage>
</organism>
<dbReference type="Proteomes" id="UP000293483">
    <property type="component" value="Unassembled WGS sequence"/>
</dbReference>
<comment type="caution">
    <text evidence="3">The sequence shown here is derived from an EMBL/GenBank/DDBJ whole genome shotgun (WGS) entry which is preliminary data.</text>
</comment>
<evidence type="ECO:0000259" key="2">
    <source>
        <dbReference type="SMART" id="SM00460"/>
    </source>
</evidence>
<dbReference type="PANTHER" id="PTHR42736:SF1">
    <property type="entry name" value="PROTEIN-GLUTAMINE GAMMA-GLUTAMYLTRANSFERASE"/>
    <property type="match status" value="1"/>
</dbReference>
<dbReference type="InterPro" id="IPR052901">
    <property type="entry name" value="Bact_TGase-like"/>
</dbReference>
<keyword evidence="1" id="KW-0812">Transmembrane</keyword>
<feature type="transmembrane region" description="Helical" evidence="1">
    <location>
        <begin position="23"/>
        <end position="42"/>
    </location>
</feature>
<feature type="transmembrane region" description="Helical" evidence="1">
    <location>
        <begin position="563"/>
        <end position="587"/>
    </location>
</feature>
<dbReference type="InterPro" id="IPR038765">
    <property type="entry name" value="Papain-like_cys_pep_sf"/>
</dbReference>
<gene>
    <name evidence="3" type="ORF">EXE25_17385</name>
</gene>
<dbReference type="SUPFAM" id="SSF54001">
    <property type="entry name" value="Cysteine proteinases"/>
    <property type="match status" value="1"/>
</dbReference>
<dbReference type="RefSeq" id="WP_130148450.1">
    <property type="nucleotide sequence ID" value="NZ_SGSU01000026.1"/>
</dbReference>
<dbReference type="InterPro" id="IPR002931">
    <property type="entry name" value="Transglutaminase-like"/>
</dbReference>
<feature type="transmembrane region" description="Helical" evidence="1">
    <location>
        <begin position="103"/>
        <end position="132"/>
    </location>
</feature>
<feature type="transmembrane region" description="Helical" evidence="1">
    <location>
        <begin position="168"/>
        <end position="186"/>
    </location>
</feature>
<feature type="domain" description="Transglutaminase-like" evidence="2">
    <location>
        <begin position="418"/>
        <end position="488"/>
    </location>
</feature>
<evidence type="ECO:0000313" key="4">
    <source>
        <dbReference type="Proteomes" id="UP000293483"/>
    </source>
</evidence>
<dbReference type="SMART" id="SM00460">
    <property type="entry name" value="TGc"/>
    <property type="match status" value="1"/>
</dbReference>
<dbReference type="InterPro" id="IPR021878">
    <property type="entry name" value="TgpA_N"/>
</dbReference>
<name>A0A4Q7ARR1_9GAMM</name>
<dbReference type="PANTHER" id="PTHR42736">
    <property type="entry name" value="PROTEIN-GLUTAMINE GAMMA-GLUTAMYLTRANSFERASE"/>
    <property type="match status" value="1"/>
</dbReference>
<accession>A0A4Q7ARR1</accession>